<dbReference type="InterPro" id="IPR016163">
    <property type="entry name" value="Ald_DH_C"/>
</dbReference>
<evidence type="ECO:0000313" key="4">
    <source>
        <dbReference type="Proteomes" id="UP000027936"/>
    </source>
</evidence>
<feature type="domain" description="Aldehyde dehydrogenase" evidence="2">
    <location>
        <begin position="11"/>
        <end position="417"/>
    </location>
</feature>
<dbReference type="RefSeq" id="WP_035194662.1">
    <property type="nucleotide sequence ID" value="NZ_JJRY01000004.1"/>
</dbReference>
<evidence type="ECO:0000259" key="2">
    <source>
        <dbReference type="Pfam" id="PF00171"/>
    </source>
</evidence>
<evidence type="ECO:0000313" key="3">
    <source>
        <dbReference type="EMBL" id="KEF39202.1"/>
    </source>
</evidence>
<dbReference type="Pfam" id="PF00171">
    <property type="entry name" value="Aldedh"/>
    <property type="match status" value="1"/>
</dbReference>
<dbReference type="Proteomes" id="UP000027936">
    <property type="component" value="Unassembled WGS sequence"/>
</dbReference>
<name>A0A072NPM9_SCHAZ</name>
<organism evidence="3 4">
    <name type="scientific">Schinkia azotoformans MEV2011</name>
    <dbReference type="NCBI Taxonomy" id="1348973"/>
    <lineage>
        <taxon>Bacteria</taxon>
        <taxon>Bacillati</taxon>
        <taxon>Bacillota</taxon>
        <taxon>Bacilli</taxon>
        <taxon>Bacillales</taxon>
        <taxon>Bacillaceae</taxon>
        <taxon>Calidifontibacillus/Schinkia group</taxon>
        <taxon>Schinkia</taxon>
    </lineage>
</organism>
<sequence>MSFDQDLQSIQEMRNALTKAHEAQKVFATFTQQEVDRVVKHVADAAFRESSRLANMAVEETRMGIAVHKKIKNEVSSHDVYESIKNEKTVGIIYRDHALKVTEIAYPFGVVAAIIPTTNPTSTAIYKTLISLKGGNGIVASPHPRATNCTIEALKICNEAAIEAGAPQGLIGWISKPTIEATQLLMNHKLTNVILATGGVGLVRAAYSSGKPAYGVGPGNVPAYIEKTANVANAVKNIVDSKTFDNGTICASEQAIVVDQNVKEMTIREFKKNNVYFVEGEEKAKMEKIISPVIGQLNPNIVGKSAVEIAKMAGINVPADTRVIIAEEDRLEKSAPFSIEKLSPILALYTAPTQDRAKEICLGLLNLGGRGHSLSIHTNDEQIAEEYAKIMPVSRIMVNTLSSIGAVGATTGLKPSFTLGCGSYGGNITGDNISARHLINIKRLAYVTKEVHLPQESERLNRSLNKEENKVEEVVSKVLANMNIESKTIDKKEIMFLIEKVVSEYQR</sequence>
<dbReference type="InterPro" id="IPR016162">
    <property type="entry name" value="Ald_DH_N"/>
</dbReference>
<evidence type="ECO:0000256" key="1">
    <source>
        <dbReference type="ARBA" id="ARBA00023002"/>
    </source>
</evidence>
<dbReference type="Gene3D" id="3.40.605.10">
    <property type="entry name" value="Aldehyde Dehydrogenase, Chain A, domain 1"/>
    <property type="match status" value="1"/>
</dbReference>
<dbReference type="PATRIC" id="fig|1348973.3.peg.1554"/>
<comment type="caution">
    <text evidence="3">The sequence shown here is derived from an EMBL/GenBank/DDBJ whole genome shotgun (WGS) entry which is preliminary data.</text>
</comment>
<reference evidence="3 4" key="1">
    <citation type="submission" date="2014-04" db="EMBL/GenBank/DDBJ databases">
        <title>Draft genome sequence of Bacillus azotoformans MEV2011, a (co-) denitrifying strain unable to grow in the presence of oxygen.</title>
        <authorList>
            <person name="Nielsen M."/>
            <person name="Schreiber L."/>
            <person name="Finster K."/>
            <person name="Schramm A."/>
        </authorList>
    </citation>
    <scope>NUCLEOTIDE SEQUENCE [LARGE SCALE GENOMIC DNA]</scope>
    <source>
        <strain evidence="3 4">MEV2011</strain>
    </source>
</reference>
<protein>
    <submittedName>
        <fullName evidence="3">Acetaldehyde dehydrogenase</fullName>
    </submittedName>
</protein>
<keyword evidence="1" id="KW-0560">Oxidoreductase</keyword>
<dbReference type="GO" id="GO:0016620">
    <property type="term" value="F:oxidoreductase activity, acting on the aldehyde or oxo group of donors, NAD or NADP as acceptor"/>
    <property type="evidence" value="ECO:0007669"/>
    <property type="project" value="InterPro"/>
</dbReference>
<dbReference type="Gene3D" id="3.40.309.10">
    <property type="entry name" value="Aldehyde Dehydrogenase, Chain A, domain 2"/>
    <property type="match status" value="1"/>
</dbReference>
<dbReference type="InterPro" id="IPR016161">
    <property type="entry name" value="Ald_DH/histidinol_DH"/>
</dbReference>
<dbReference type="PANTHER" id="PTHR11699">
    <property type="entry name" value="ALDEHYDE DEHYDROGENASE-RELATED"/>
    <property type="match status" value="1"/>
</dbReference>
<gene>
    <name evidence="3" type="ORF">M670_01593</name>
</gene>
<dbReference type="InterPro" id="IPR015590">
    <property type="entry name" value="Aldehyde_DH_dom"/>
</dbReference>
<accession>A0A072NPM9</accession>
<dbReference type="EMBL" id="JJRY01000004">
    <property type="protein sequence ID" value="KEF39202.1"/>
    <property type="molecule type" value="Genomic_DNA"/>
</dbReference>
<dbReference type="CDD" id="cd07122">
    <property type="entry name" value="ALDH_F20_ACDH"/>
    <property type="match status" value="1"/>
</dbReference>
<dbReference type="OrthoDB" id="9815791at2"/>
<dbReference type="SUPFAM" id="SSF53720">
    <property type="entry name" value="ALDH-like"/>
    <property type="match status" value="1"/>
</dbReference>
<dbReference type="AlphaFoldDB" id="A0A072NPM9"/>
<proteinExistence type="predicted"/>